<dbReference type="EMBL" id="CATNWA010021417">
    <property type="protein sequence ID" value="CAI9622593.1"/>
    <property type="molecule type" value="Genomic_DNA"/>
</dbReference>
<sequence>VREAGLVDALVKSSPDSTGFTFRRGNSQSRIDRFFLKEDSAFSALECRAVEFSDHLMLTVTLSFSDMPLRGKGIWRLNLSLLEDEEVRQSFEEFFQAQETVL</sequence>
<comment type="caution">
    <text evidence="1">The sequence shown here is derived from an EMBL/GenBank/DDBJ whole genome shotgun (WGS) entry which is preliminary data.</text>
</comment>
<evidence type="ECO:0000313" key="1">
    <source>
        <dbReference type="EMBL" id="CAI9622593.1"/>
    </source>
</evidence>
<dbReference type="SUPFAM" id="SSF56219">
    <property type="entry name" value="DNase I-like"/>
    <property type="match status" value="1"/>
</dbReference>
<feature type="non-terminal residue" evidence="1">
    <location>
        <position position="1"/>
    </location>
</feature>
<proteinExistence type="predicted"/>
<feature type="non-terminal residue" evidence="1">
    <location>
        <position position="102"/>
    </location>
</feature>
<evidence type="ECO:0000313" key="2">
    <source>
        <dbReference type="Proteomes" id="UP001162483"/>
    </source>
</evidence>
<keyword evidence="2" id="KW-1185">Reference proteome</keyword>
<dbReference type="Gene3D" id="3.60.10.10">
    <property type="entry name" value="Endonuclease/exonuclease/phosphatase"/>
    <property type="match status" value="1"/>
</dbReference>
<dbReference type="InterPro" id="IPR036691">
    <property type="entry name" value="Endo/exonu/phosph_ase_sf"/>
</dbReference>
<protein>
    <submittedName>
        <fullName evidence="1">Uncharacterized protein</fullName>
    </submittedName>
</protein>
<name>A0ABN9HT51_9NEOB</name>
<accession>A0ABN9HT51</accession>
<reference evidence="1" key="1">
    <citation type="submission" date="2023-05" db="EMBL/GenBank/DDBJ databases">
        <authorList>
            <person name="Stuckert A."/>
        </authorList>
    </citation>
    <scope>NUCLEOTIDE SEQUENCE</scope>
</reference>
<dbReference type="Proteomes" id="UP001162483">
    <property type="component" value="Unassembled WGS sequence"/>
</dbReference>
<organism evidence="1 2">
    <name type="scientific">Staurois parvus</name>
    <dbReference type="NCBI Taxonomy" id="386267"/>
    <lineage>
        <taxon>Eukaryota</taxon>
        <taxon>Metazoa</taxon>
        <taxon>Chordata</taxon>
        <taxon>Craniata</taxon>
        <taxon>Vertebrata</taxon>
        <taxon>Euteleostomi</taxon>
        <taxon>Amphibia</taxon>
        <taxon>Batrachia</taxon>
        <taxon>Anura</taxon>
        <taxon>Neobatrachia</taxon>
        <taxon>Ranoidea</taxon>
        <taxon>Ranidae</taxon>
        <taxon>Staurois</taxon>
    </lineage>
</organism>
<gene>
    <name evidence="1" type="ORF">SPARVUS_LOCUS16316379</name>
</gene>